<dbReference type="Pfam" id="PF17673">
    <property type="entry name" value="DUF5532"/>
    <property type="match status" value="1"/>
</dbReference>
<reference evidence="3" key="1">
    <citation type="submission" date="2025-08" db="UniProtKB">
        <authorList>
            <consortium name="RefSeq"/>
        </authorList>
    </citation>
    <scope>IDENTIFICATION</scope>
    <source>
        <tissue evidence="3">Blood</tissue>
    </source>
</reference>
<feature type="region of interest" description="Disordered" evidence="1">
    <location>
        <begin position="1"/>
        <end position="22"/>
    </location>
</feature>
<organism evidence="2 3">
    <name type="scientific">Enhydra lutris kenyoni</name>
    <name type="common">northern sea otter</name>
    <dbReference type="NCBI Taxonomy" id="391180"/>
    <lineage>
        <taxon>Eukaryota</taxon>
        <taxon>Metazoa</taxon>
        <taxon>Chordata</taxon>
        <taxon>Craniata</taxon>
        <taxon>Vertebrata</taxon>
        <taxon>Euteleostomi</taxon>
        <taxon>Mammalia</taxon>
        <taxon>Eutheria</taxon>
        <taxon>Laurasiatheria</taxon>
        <taxon>Carnivora</taxon>
        <taxon>Caniformia</taxon>
        <taxon>Musteloidea</taxon>
        <taxon>Mustelidae</taxon>
        <taxon>Lutrinae</taxon>
        <taxon>Enhydra</taxon>
    </lineage>
</organism>
<dbReference type="OrthoDB" id="9945674at2759"/>
<proteinExistence type="predicted"/>
<gene>
    <name evidence="3" type="primary">LOC111153604</name>
</gene>
<evidence type="ECO:0000313" key="3">
    <source>
        <dbReference type="RefSeq" id="XP_022368437.1"/>
    </source>
</evidence>
<evidence type="ECO:0000256" key="1">
    <source>
        <dbReference type="SAM" id="MobiDB-lite"/>
    </source>
</evidence>
<dbReference type="InterPro" id="IPR040022">
    <property type="entry name" value="C9orf153-like"/>
</dbReference>
<dbReference type="KEGG" id="elk:111153604"/>
<dbReference type="Proteomes" id="UP000248482">
    <property type="component" value="Unplaced"/>
</dbReference>
<dbReference type="AlphaFoldDB" id="A0A2Y9K4G1"/>
<evidence type="ECO:0000313" key="2">
    <source>
        <dbReference type="Proteomes" id="UP000248482"/>
    </source>
</evidence>
<protein>
    <submittedName>
        <fullName evidence="3">Uncharacterized protein C9orf153 homolog</fullName>
    </submittedName>
</protein>
<accession>A0A2Y9K4G1</accession>
<dbReference type="PANTHER" id="PTHR37353">
    <property type="entry name" value="RIKEN CDNA 4921517D22 GENE"/>
    <property type="match status" value="1"/>
</dbReference>
<name>A0A2Y9K4G1_ENHLU</name>
<dbReference type="RefSeq" id="XP_022368437.1">
    <property type="nucleotide sequence ID" value="XM_022512729.1"/>
</dbReference>
<sequence length="106" mass="11463">MFLSDDTNPEEGGAAAESPGCPLPELYAFVEDFTKESKKSSLLKTHGISLSEAQKMLSQNLNAMSISGTDDVREEDPQPLFVETIHGSKGSGMEILQGARVVEARY</sequence>
<keyword evidence="2" id="KW-1185">Reference proteome</keyword>
<dbReference type="GeneID" id="111153604"/>
<dbReference type="PANTHER" id="PTHR37353:SF1">
    <property type="entry name" value="RIKEN CDNA 4921517D22 GENE"/>
    <property type="match status" value="1"/>
</dbReference>